<dbReference type="SUPFAM" id="SSF55486">
    <property type="entry name" value="Metalloproteases ('zincins'), catalytic domain"/>
    <property type="match status" value="1"/>
</dbReference>
<feature type="active site" description="Proton donor" evidence="7">
    <location>
        <position position="550"/>
    </location>
</feature>
<dbReference type="Pfam" id="PF01447">
    <property type="entry name" value="Peptidase_M4"/>
    <property type="match status" value="1"/>
</dbReference>
<keyword evidence="6" id="KW-0482">Metalloprotease</keyword>
<comment type="similarity">
    <text evidence="1">Belongs to the peptidase M4 family.</text>
</comment>
<keyword evidence="2" id="KW-0645">Protease</keyword>
<dbReference type="InterPro" id="IPR023612">
    <property type="entry name" value="Peptidase_M4"/>
</dbReference>
<feature type="chain" id="PRO_5043535859" evidence="9">
    <location>
        <begin position="49"/>
        <end position="963"/>
    </location>
</feature>
<evidence type="ECO:0000256" key="8">
    <source>
        <dbReference type="SAM" id="MobiDB-lite"/>
    </source>
</evidence>
<keyword evidence="9" id="KW-0732">Signal</keyword>
<dbReference type="Pfam" id="PF02868">
    <property type="entry name" value="Peptidase_M4_C"/>
    <property type="match status" value="1"/>
</dbReference>
<dbReference type="GO" id="GO:0004222">
    <property type="term" value="F:metalloendopeptidase activity"/>
    <property type="evidence" value="ECO:0007669"/>
    <property type="project" value="InterPro"/>
</dbReference>
<proteinExistence type="inferred from homology"/>
<keyword evidence="5" id="KW-0862">Zinc</keyword>
<feature type="domain" description="Peptidase M4 C-terminal" evidence="11">
    <location>
        <begin position="469"/>
        <end position="626"/>
    </location>
</feature>
<dbReference type="PANTHER" id="PTHR33794">
    <property type="entry name" value="BACILLOLYSIN"/>
    <property type="match status" value="1"/>
</dbReference>
<dbReference type="InterPro" id="IPR001570">
    <property type="entry name" value="Peptidase_M4_C_domain"/>
</dbReference>
<evidence type="ECO:0000259" key="10">
    <source>
        <dbReference type="Pfam" id="PF01447"/>
    </source>
</evidence>
<feature type="domain" description="Peptidase M4" evidence="10">
    <location>
        <begin position="305"/>
        <end position="466"/>
    </location>
</feature>
<evidence type="ECO:0000256" key="4">
    <source>
        <dbReference type="ARBA" id="ARBA00022801"/>
    </source>
</evidence>
<reference evidence="12" key="1">
    <citation type="submission" date="2022-10" db="EMBL/GenBank/DDBJ databases">
        <title>The complete genomes of actinobacterial strains from the NBC collection.</title>
        <authorList>
            <person name="Joergensen T.S."/>
            <person name="Alvarez Arevalo M."/>
            <person name="Sterndorff E.B."/>
            <person name="Faurdal D."/>
            <person name="Vuksanovic O."/>
            <person name="Mourched A.-S."/>
            <person name="Charusanti P."/>
            <person name="Shaw S."/>
            <person name="Blin K."/>
            <person name="Weber T."/>
        </authorList>
    </citation>
    <scope>NUCLEOTIDE SEQUENCE</scope>
    <source>
        <strain evidence="12">NBC_00060</strain>
    </source>
</reference>
<evidence type="ECO:0000256" key="5">
    <source>
        <dbReference type="ARBA" id="ARBA00022833"/>
    </source>
</evidence>
<dbReference type="GO" id="GO:0006508">
    <property type="term" value="P:proteolysis"/>
    <property type="evidence" value="ECO:0007669"/>
    <property type="project" value="UniProtKB-KW"/>
</dbReference>
<sequence length="963" mass="100974">MHKPRAGRAGAGGTRGNRTAGSPARGAGVAALLGAAALLATAVPAAHAAPPAQAPAADVVPGTGTETPALVDGLHESADAKAAPADAARGHLAAKESRYRIADPGRDLTPVQTLKQGEDETVRLQQKHHGVEVLGGQYVVRMEKKDGERVVTGTSGKYFTGLTTGTKATVAEDIAVRRAVSSVAARIGGATLGKKDVQPAEGAKTKAAAALTGRAGGLVVIPKGAGILTYRVTVRGTDTATGRPVLQDVYVDAHAGFPVLQYSLVKTITAAKPAGDAAHPAGKAAAKPAAGRQAPGATTNPGTSGTGVRSNGDQVPLDIYFDDAAKQYSLVDYARMAGTSKNTLHTWDARAVDVNDASGRWPDGLKEFTNPSPDYSGDATESGAVDAHWAAGRVYDYYKNVHGRDSLDGRGMTINSLVGVTFAGGPFVNAFWDGQKMVYGAGDEQYKTLSADLDVVGHEMTHGVVENTANLVYAGQSGALNEALADYFGNAIDVTASGAKMDDPDAGLIGEDLCRTTRPRECAFRDLNDGRTTAKDYLGVTFGTDNGGVHLNSTIFSGALWDIRQDLDPKDPFLADRLVYKALSTYMTPLDGYTEARNAVVAAAKDLGLSAKQQNIVKRSFNAHGIVSGWENAIGVDSDRLFGKLNIAGTGTAAGGGWWATSKSNDDGSEAYSVYAGRVDGTGTPKLISPNDGRYHVYPATDGKTVVWAAFGTSSLDILSRPIAGGPIKTLYTSYTNVQNLHIENGTVVFESFDPFGGRHVGFLKPGDREPTWVDGGKFELGTALPSLKNGKIAYAKLYPGESDYRIGVETYDIATGKTQLAQQLGEPQAIGQTGITGKNVFWLVDENLADQGQLAVRRSTLEGTGTTDISAESGPGALIPFDLTASDDAVTVNTLLPDTQYRNETLPKLWQLSADGTRKERLSCNRGEQLYPSAAGGRQVVWLDGTTGWTDLVTRERPAGTC</sequence>
<feature type="region of interest" description="Disordered" evidence="8">
    <location>
        <begin position="1"/>
        <end position="25"/>
    </location>
</feature>
<accession>A0AAU2GXF2</accession>
<keyword evidence="4" id="KW-0378">Hydrolase</keyword>
<feature type="compositionally biased region" description="Polar residues" evidence="8">
    <location>
        <begin position="298"/>
        <end position="311"/>
    </location>
</feature>
<keyword evidence="3" id="KW-0479">Metal-binding</keyword>
<dbReference type="Gene3D" id="1.10.390.10">
    <property type="entry name" value="Neutral Protease Domain 2"/>
    <property type="match status" value="1"/>
</dbReference>
<evidence type="ECO:0000256" key="3">
    <source>
        <dbReference type="ARBA" id="ARBA00022723"/>
    </source>
</evidence>
<feature type="compositionally biased region" description="Low complexity" evidence="8">
    <location>
        <begin position="16"/>
        <end position="25"/>
    </location>
</feature>
<protein>
    <submittedName>
        <fullName evidence="12">M4 family metallopeptidase</fullName>
    </submittedName>
</protein>
<evidence type="ECO:0000256" key="7">
    <source>
        <dbReference type="PIRSR" id="PIRSR623612-1"/>
    </source>
</evidence>
<dbReference type="GO" id="GO:0046872">
    <property type="term" value="F:metal ion binding"/>
    <property type="evidence" value="ECO:0007669"/>
    <property type="project" value="UniProtKB-KW"/>
</dbReference>
<name>A0AAU2GXF2_9ACTN</name>
<dbReference type="InterPro" id="IPR050728">
    <property type="entry name" value="Zinc_Metalloprotease_M4"/>
</dbReference>
<gene>
    <name evidence="12" type="ORF">OHV25_12575</name>
</gene>
<evidence type="ECO:0000256" key="1">
    <source>
        <dbReference type="ARBA" id="ARBA00009388"/>
    </source>
</evidence>
<feature type="signal peptide" evidence="9">
    <location>
        <begin position="1"/>
        <end position="48"/>
    </location>
</feature>
<evidence type="ECO:0000256" key="9">
    <source>
        <dbReference type="SAM" id="SignalP"/>
    </source>
</evidence>
<feature type="compositionally biased region" description="Low complexity" evidence="8">
    <location>
        <begin position="275"/>
        <end position="297"/>
    </location>
</feature>
<dbReference type="CDD" id="cd09597">
    <property type="entry name" value="M4_TLP"/>
    <property type="match status" value="1"/>
</dbReference>
<feature type="region of interest" description="Disordered" evidence="8">
    <location>
        <begin position="275"/>
        <end position="311"/>
    </location>
</feature>
<evidence type="ECO:0000256" key="2">
    <source>
        <dbReference type="ARBA" id="ARBA00022670"/>
    </source>
</evidence>
<organism evidence="12">
    <name type="scientific">Streptomyces sp. NBC_00060</name>
    <dbReference type="NCBI Taxonomy" id="2975636"/>
    <lineage>
        <taxon>Bacteria</taxon>
        <taxon>Bacillati</taxon>
        <taxon>Actinomycetota</taxon>
        <taxon>Actinomycetes</taxon>
        <taxon>Kitasatosporales</taxon>
        <taxon>Streptomycetaceae</taxon>
        <taxon>Streptomyces</taxon>
    </lineage>
</organism>
<dbReference type="PRINTS" id="PR00730">
    <property type="entry name" value="THERMOLYSIN"/>
</dbReference>
<evidence type="ECO:0000259" key="11">
    <source>
        <dbReference type="Pfam" id="PF02868"/>
    </source>
</evidence>
<dbReference type="InterPro" id="IPR013856">
    <property type="entry name" value="Peptidase_M4_domain"/>
</dbReference>
<dbReference type="PANTHER" id="PTHR33794:SF1">
    <property type="entry name" value="BACILLOLYSIN"/>
    <property type="match status" value="1"/>
</dbReference>
<dbReference type="Gene3D" id="3.10.170.10">
    <property type="match status" value="1"/>
</dbReference>
<feature type="active site" evidence="7">
    <location>
        <position position="459"/>
    </location>
</feature>
<evidence type="ECO:0000256" key="6">
    <source>
        <dbReference type="ARBA" id="ARBA00023049"/>
    </source>
</evidence>
<dbReference type="InterPro" id="IPR027268">
    <property type="entry name" value="Peptidase_M4/M1_CTD_sf"/>
</dbReference>
<dbReference type="AlphaFoldDB" id="A0AAU2GXF2"/>
<dbReference type="EMBL" id="CP108253">
    <property type="protein sequence ID" value="WTU40357.1"/>
    <property type="molecule type" value="Genomic_DNA"/>
</dbReference>
<evidence type="ECO:0000313" key="12">
    <source>
        <dbReference type="EMBL" id="WTU40357.1"/>
    </source>
</evidence>